<feature type="region of interest" description="Disordered" evidence="2">
    <location>
        <begin position="335"/>
        <end position="372"/>
    </location>
</feature>
<dbReference type="InterPro" id="IPR008042">
    <property type="entry name" value="Retrotrans_Pao"/>
</dbReference>
<dbReference type="PANTHER" id="PTHR47331">
    <property type="entry name" value="PHD-TYPE DOMAIN-CONTAINING PROTEIN"/>
    <property type="match status" value="1"/>
</dbReference>
<name>A0A922SF25_SPOEX</name>
<feature type="coiled-coil region" evidence="1">
    <location>
        <begin position="57"/>
        <end position="84"/>
    </location>
</feature>
<dbReference type="AlphaFoldDB" id="A0A922SF25"/>
<dbReference type="InterPro" id="IPR005312">
    <property type="entry name" value="DUF1759"/>
</dbReference>
<evidence type="ECO:0000256" key="1">
    <source>
        <dbReference type="SAM" id="Coils"/>
    </source>
</evidence>
<organism evidence="3 4">
    <name type="scientific">Spodoptera exigua</name>
    <name type="common">Beet armyworm</name>
    <name type="synonym">Noctua fulgens</name>
    <dbReference type="NCBI Taxonomy" id="7107"/>
    <lineage>
        <taxon>Eukaryota</taxon>
        <taxon>Metazoa</taxon>
        <taxon>Ecdysozoa</taxon>
        <taxon>Arthropoda</taxon>
        <taxon>Hexapoda</taxon>
        <taxon>Insecta</taxon>
        <taxon>Pterygota</taxon>
        <taxon>Neoptera</taxon>
        <taxon>Endopterygota</taxon>
        <taxon>Lepidoptera</taxon>
        <taxon>Glossata</taxon>
        <taxon>Ditrysia</taxon>
        <taxon>Noctuoidea</taxon>
        <taxon>Noctuidae</taxon>
        <taxon>Amphipyrinae</taxon>
        <taxon>Spodoptera</taxon>
    </lineage>
</organism>
<dbReference type="PANTHER" id="PTHR47331:SF4">
    <property type="entry name" value="PEPTIDASE S1 DOMAIN-CONTAINING PROTEIN"/>
    <property type="match status" value="1"/>
</dbReference>
<dbReference type="EMBL" id="JACEFF010000590">
    <property type="protein sequence ID" value="KAH9634834.1"/>
    <property type="molecule type" value="Genomic_DNA"/>
</dbReference>
<evidence type="ECO:0000256" key="2">
    <source>
        <dbReference type="SAM" id="MobiDB-lite"/>
    </source>
</evidence>
<accession>A0A922SF25</accession>
<dbReference type="Pfam" id="PF03564">
    <property type="entry name" value="DUF1759"/>
    <property type="match status" value="1"/>
</dbReference>
<dbReference type="Proteomes" id="UP000814243">
    <property type="component" value="Unassembled WGS sequence"/>
</dbReference>
<evidence type="ECO:0000313" key="3">
    <source>
        <dbReference type="EMBL" id="KAH9634834.1"/>
    </source>
</evidence>
<reference evidence="3" key="1">
    <citation type="journal article" date="2021" name="G3 (Bethesda)">
        <title>Genome and transcriptome analysis of the beet armyworm Spodoptera exigua reveals targets for pest control. .</title>
        <authorList>
            <person name="Simon S."/>
            <person name="Breeschoten T."/>
            <person name="Jansen H.J."/>
            <person name="Dirks R.P."/>
            <person name="Schranz M.E."/>
            <person name="Ros V.I.D."/>
        </authorList>
    </citation>
    <scope>NUCLEOTIDE SEQUENCE</scope>
    <source>
        <strain evidence="3">TB_SE_WUR_2020</strain>
    </source>
</reference>
<protein>
    <recommendedName>
        <fullName evidence="5">Peptidase aspartic putative domain-containing protein</fullName>
    </recommendedName>
</protein>
<feature type="compositionally biased region" description="Polar residues" evidence="2">
    <location>
        <begin position="350"/>
        <end position="359"/>
    </location>
</feature>
<dbReference type="Pfam" id="PF05380">
    <property type="entry name" value="Peptidase_A17"/>
    <property type="match status" value="1"/>
</dbReference>
<keyword evidence="1" id="KW-0175">Coiled coil</keyword>
<proteinExistence type="predicted"/>
<gene>
    <name evidence="3" type="ORF">HF086_012248</name>
</gene>
<evidence type="ECO:0008006" key="5">
    <source>
        <dbReference type="Google" id="ProtNLM"/>
    </source>
</evidence>
<evidence type="ECO:0000313" key="4">
    <source>
        <dbReference type="Proteomes" id="UP000814243"/>
    </source>
</evidence>
<sequence>MTSELDKHDAIKYRELTLKRSSIKGQITKFKNYISRLESVQLSSLELVELSLKLNKFEGLSSKFDDLQNDIEVLNHKNLDAEIDERDNIEQDFITCIATAKNLIEDANIQSEVRRKSSAFSCNHHHNSDPIGFKLPRIEVSKFDGAYFRWLEFRDTFRDLIHNNERISDIHKFHYLTSYLEGDAARIISNLEVSSSNYKEAWSLLCERYDKRRLLINYHLSELLNMKPITSESERSLRFLADHVTKNLRALANLGRPTDKWDDIIVFMMSSKLDSNSLMKWEELYSTFNSDDDVPTLAQFHKFLTDRASILEAMNRSKLDSSNKTLKVVSRNQFNTNSHKQQSHSHNKPHNVSSNNKYNNRPPHINSFISNQQSQSQNKINCVICNEFHRIYSCPTFKNKTVQDRLADVEQYNLCANCLRQGHQVRDCSLGPCIFKGCTERHNSLLHQSPSTSAHSAEILSTFSEPQSFHVFLSTIVIEVSNPLTNHTEKVRALLDCGSQSSLMTKNLKHKLKLATNQTNEINIIAGPMLSSCSKYIQCNHLCSSSQQYQSDSITNIDKKLTKFWEIEELPQRTNLSSSERLCEDHFISNTTRLESGRFCVRLPLLDSPNTLGDSYDLAKKRFLNLEKRFRKNTELKTQYTDFINEYAELASASYLSTRCLWQVGEECGDELIKSIIQNDFYVDDLITGSNDEDELRHIKDAVSRALNLACFPLRKYKSNLTSILRDFSDVQKDKLITSESSNTLGLGWSPSSDQLHFPIKPLTVYEKLTKRIIMSNSLKIFDPLGLLSPCIIIPKMMLQKLWLLRLGWDEPVSQDIQESWDEFVNNLPHLGNLQIPRHVLCENAKVIEIHSFSDASQSAYGACIYIKSVNENNDISVKLLCSKSKVTPLKPMTIPRLELCAALLAARLTKAVCDAIKYKPSRVVHWCDSSVVLAWIHSEPRSLKTFVANRIGEIVELTQPSSWRYVPTLENPADHISRGVNPSQLPKLNLWWYGPQFLSKDESYWPILNSNNINKENLPEVKTTLSITVDEPIIDFTRYSSLTKLQRIIAFCKKIYLQHKKSNFKHTELFNYR</sequence>
<comment type="caution">
    <text evidence="3">The sequence shown here is derived from an EMBL/GenBank/DDBJ whole genome shotgun (WGS) entry which is preliminary data.</text>
</comment>